<dbReference type="AlphaFoldDB" id="U7QFG3"/>
<gene>
    <name evidence="1" type="ORF">M595_3370</name>
</gene>
<organism evidence="1 2">
    <name type="scientific">Lyngbya aestuarii BL J</name>
    <dbReference type="NCBI Taxonomy" id="1348334"/>
    <lineage>
        <taxon>Bacteria</taxon>
        <taxon>Bacillati</taxon>
        <taxon>Cyanobacteriota</taxon>
        <taxon>Cyanophyceae</taxon>
        <taxon>Oscillatoriophycideae</taxon>
        <taxon>Oscillatoriales</taxon>
        <taxon>Microcoleaceae</taxon>
        <taxon>Lyngbya</taxon>
    </lineage>
</organism>
<evidence type="ECO:0000313" key="2">
    <source>
        <dbReference type="Proteomes" id="UP000017127"/>
    </source>
</evidence>
<dbReference type="RefSeq" id="WP_023067082.1">
    <property type="nucleotide sequence ID" value="NZ_AUZM01000032.1"/>
</dbReference>
<dbReference type="EMBL" id="AUZM01000032">
    <property type="protein sequence ID" value="ERT06689.1"/>
    <property type="molecule type" value="Genomic_DNA"/>
</dbReference>
<reference evidence="1 2" key="1">
    <citation type="journal article" date="2013" name="Front. Microbiol.">
        <title>Comparative genomic analyses of the cyanobacterium, Lyngbya aestuarii BL J, a powerful hydrogen producer.</title>
        <authorList>
            <person name="Kothari A."/>
            <person name="Vaughn M."/>
            <person name="Garcia-Pichel F."/>
        </authorList>
    </citation>
    <scope>NUCLEOTIDE SEQUENCE [LARGE SCALE GENOMIC DNA]</scope>
    <source>
        <strain evidence="1 2">BL J</strain>
    </source>
</reference>
<proteinExistence type="predicted"/>
<accession>U7QFG3</accession>
<comment type="caution">
    <text evidence="1">The sequence shown here is derived from an EMBL/GenBank/DDBJ whole genome shotgun (WGS) entry which is preliminary data.</text>
</comment>
<keyword evidence="2" id="KW-1185">Reference proteome</keyword>
<name>U7QFG3_9CYAN</name>
<evidence type="ECO:0000313" key="1">
    <source>
        <dbReference type="EMBL" id="ERT06689.1"/>
    </source>
</evidence>
<dbReference type="Proteomes" id="UP000017127">
    <property type="component" value="Unassembled WGS sequence"/>
</dbReference>
<protein>
    <submittedName>
        <fullName evidence="1">Uncharacterized protein</fullName>
    </submittedName>
</protein>
<sequence length="44" mass="4964">MWKLGKRGSALETDLASDHIQAATEKLQNLIATPPDIRRYDLIL</sequence>